<sequence>MVRQRPHRRLTGSALVLFTAATALTGCGGGEGGATSLTYYIADAAQEDVAARCSTESGGAYTFNIQRLPNNAAGGREQLLRRLAAEDRSMDIVSVDPPFMAEFANAGFLRAFTGPERQEFSDGVLDGPLKQSTFRDTLYSAPLYGNTQLLWYRKSVLQKAGVDPSTGPVTWDQLIEGATRAGVTVAAQGRRNESLMVWVNALVASAGGSILQQGSENVPANEVKAGLDSAAGAAAARIMHELAVSPAAPAGFSTAGEEDSRAAFQAGNGGFMVNWPYVWAAMDAGIEEGSLPANFKDDVGWAAYPRVDAGTESASPSGGLGLSISAFSRKQDLAVEAIRCLANEQSQKEFMISAGNPAALGSVFDDPEIRDKFPMADQIRTGLDAATPRPVSPYYGDVTGAIQTAFHPPDSLSPETTPRAANDLLEAVLSNERLI</sequence>
<proteinExistence type="inferred from homology"/>
<dbReference type="InterPro" id="IPR050490">
    <property type="entry name" value="Bact_solute-bd_prot1"/>
</dbReference>
<evidence type="ECO:0000256" key="3">
    <source>
        <dbReference type="ARBA" id="ARBA00022729"/>
    </source>
</evidence>
<keyword evidence="6" id="KW-1185">Reference proteome</keyword>
<evidence type="ECO:0000256" key="1">
    <source>
        <dbReference type="ARBA" id="ARBA00008520"/>
    </source>
</evidence>
<accession>A0A239M529</accession>
<evidence type="ECO:0000313" key="6">
    <source>
        <dbReference type="Proteomes" id="UP000198362"/>
    </source>
</evidence>
<comment type="similarity">
    <text evidence="1">Belongs to the bacterial solute-binding protein 1 family.</text>
</comment>
<evidence type="ECO:0000313" key="5">
    <source>
        <dbReference type="EMBL" id="SNT37805.1"/>
    </source>
</evidence>
<keyword evidence="5" id="KW-0762">Sugar transport</keyword>
<dbReference type="AlphaFoldDB" id="A0A239M529"/>
<dbReference type="EMBL" id="FZPH01000005">
    <property type="protein sequence ID" value="SNT37805.1"/>
    <property type="molecule type" value="Genomic_DNA"/>
</dbReference>
<keyword evidence="2" id="KW-0813">Transport</keyword>
<name>A0A239M529_9ACTN</name>
<dbReference type="RefSeq" id="WP_179266188.1">
    <property type="nucleotide sequence ID" value="NZ_FZPH01000005.1"/>
</dbReference>
<dbReference type="InterPro" id="IPR006059">
    <property type="entry name" value="SBP"/>
</dbReference>
<evidence type="ECO:0000256" key="2">
    <source>
        <dbReference type="ARBA" id="ARBA00022448"/>
    </source>
</evidence>
<protein>
    <submittedName>
        <fullName evidence="5">Multiple sugar transport system substrate-binding protein</fullName>
    </submittedName>
</protein>
<organism evidence="5 6">
    <name type="scientific">Asanoa hainanensis</name>
    <dbReference type="NCBI Taxonomy" id="560556"/>
    <lineage>
        <taxon>Bacteria</taxon>
        <taxon>Bacillati</taxon>
        <taxon>Actinomycetota</taxon>
        <taxon>Actinomycetes</taxon>
        <taxon>Micromonosporales</taxon>
        <taxon>Micromonosporaceae</taxon>
        <taxon>Asanoa</taxon>
    </lineage>
</organism>
<dbReference type="PANTHER" id="PTHR43649">
    <property type="entry name" value="ARABINOSE-BINDING PROTEIN-RELATED"/>
    <property type="match status" value="1"/>
</dbReference>
<dbReference type="Gene3D" id="3.40.190.10">
    <property type="entry name" value="Periplasmic binding protein-like II"/>
    <property type="match status" value="2"/>
</dbReference>
<evidence type="ECO:0000256" key="4">
    <source>
        <dbReference type="SAM" id="SignalP"/>
    </source>
</evidence>
<keyword evidence="3 4" id="KW-0732">Signal</keyword>
<dbReference type="SUPFAM" id="SSF53850">
    <property type="entry name" value="Periplasmic binding protein-like II"/>
    <property type="match status" value="1"/>
</dbReference>
<feature type="signal peptide" evidence="4">
    <location>
        <begin position="1"/>
        <end position="25"/>
    </location>
</feature>
<dbReference type="PROSITE" id="PS51257">
    <property type="entry name" value="PROKAR_LIPOPROTEIN"/>
    <property type="match status" value="1"/>
</dbReference>
<gene>
    <name evidence="5" type="ORF">SAMN05421812_105142</name>
</gene>
<dbReference type="Pfam" id="PF01547">
    <property type="entry name" value="SBP_bac_1"/>
    <property type="match status" value="1"/>
</dbReference>
<reference evidence="5 6" key="1">
    <citation type="submission" date="2017-06" db="EMBL/GenBank/DDBJ databases">
        <authorList>
            <person name="Kim H.J."/>
            <person name="Triplett B.A."/>
        </authorList>
    </citation>
    <scope>NUCLEOTIDE SEQUENCE [LARGE SCALE GENOMIC DNA]</scope>
    <source>
        <strain evidence="5 6">CGMCC 4.5593</strain>
    </source>
</reference>
<feature type="chain" id="PRO_5039068030" evidence="4">
    <location>
        <begin position="26"/>
        <end position="435"/>
    </location>
</feature>
<dbReference type="Proteomes" id="UP000198362">
    <property type="component" value="Unassembled WGS sequence"/>
</dbReference>
<dbReference type="PANTHER" id="PTHR43649:SF34">
    <property type="entry name" value="ABC TRANSPORTER PERIPLASMIC-BINDING PROTEIN YCJN-RELATED"/>
    <property type="match status" value="1"/>
</dbReference>